<feature type="signal peptide" evidence="1">
    <location>
        <begin position="1"/>
        <end position="28"/>
    </location>
</feature>
<dbReference type="EMBL" id="CP034687">
    <property type="protein sequence ID" value="AZS83936.1"/>
    <property type="molecule type" value="Genomic_DNA"/>
</dbReference>
<dbReference type="Proteomes" id="UP000501753">
    <property type="component" value="Chromosome"/>
</dbReference>
<sequence>MRFSRLAQAAAGTVVALGALAGTGTASAAQGAVPAGSVSAVCGESYHVVVPGGEAQYTVNCGSSITRVSGWIKDTAADGTCVRMKVWWPDRQGYTYSAKACEKGQVEHFDLGGRTNDEPPTAYLHTVG</sequence>
<protein>
    <recommendedName>
        <fullName evidence="6">Secreted protein</fullName>
    </recommendedName>
</protein>
<keyword evidence="1" id="KW-0732">Signal</keyword>
<proteinExistence type="predicted"/>
<evidence type="ECO:0000256" key="1">
    <source>
        <dbReference type="SAM" id="SignalP"/>
    </source>
</evidence>
<dbReference type="OrthoDB" id="3638180at2"/>
<dbReference type="KEGG" id="sgd:ELQ87_06230"/>
<dbReference type="RefSeq" id="WP_127176844.1">
    <property type="nucleotide sequence ID" value="NZ_CP029078.1"/>
</dbReference>
<feature type="chain" id="PRO_5044599675" description="Secreted protein" evidence="1">
    <location>
        <begin position="29"/>
        <end position="128"/>
    </location>
</feature>
<gene>
    <name evidence="3" type="ORF">DDJ31_33125</name>
    <name evidence="2" type="ORF">ELQ87_06230</name>
</gene>
<evidence type="ECO:0000313" key="3">
    <source>
        <dbReference type="EMBL" id="QCN89208.1"/>
    </source>
</evidence>
<reference evidence="2 4" key="2">
    <citation type="submission" date="2018-12" db="EMBL/GenBank/DDBJ databases">
        <title>Streptomyces griseoviridis F1-27 complete genome.</title>
        <authorList>
            <person name="Mariita R.M."/>
            <person name="Sello J.K."/>
        </authorList>
    </citation>
    <scope>NUCLEOTIDE SEQUENCE [LARGE SCALE GENOMIC DNA]</scope>
    <source>
        <strain evidence="2 4">F1-27</strain>
    </source>
</reference>
<dbReference type="AlphaFoldDB" id="A0A3Q9KQS3"/>
<dbReference type="EMBL" id="CP029078">
    <property type="protein sequence ID" value="QCN89208.1"/>
    <property type="molecule type" value="Genomic_DNA"/>
</dbReference>
<evidence type="ECO:0000313" key="5">
    <source>
        <dbReference type="Proteomes" id="UP000501753"/>
    </source>
</evidence>
<name>A0A3Q9KQS3_STRGD</name>
<evidence type="ECO:0000313" key="4">
    <source>
        <dbReference type="Proteomes" id="UP000271291"/>
    </source>
</evidence>
<reference evidence="3 5" key="1">
    <citation type="submission" date="2018-04" db="EMBL/GenBank/DDBJ databases">
        <title>Complete genome sequences of Streptomyces griseoviridis K61 and characterization of antagonistic properties of biological control agents.</title>
        <authorList>
            <person name="Mariita R.M."/>
            <person name="Sello J.K."/>
        </authorList>
    </citation>
    <scope>NUCLEOTIDE SEQUENCE [LARGE SCALE GENOMIC DNA]</scope>
    <source>
        <strain evidence="3 5">K61</strain>
    </source>
</reference>
<keyword evidence="5" id="KW-1185">Reference proteome</keyword>
<organism evidence="2 4">
    <name type="scientific">Streptomyces griseoviridis</name>
    <dbReference type="NCBI Taxonomy" id="45398"/>
    <lineage>
        <taxon>Bacteria</taxon>
        <taxon>Bacillati</taxon>
        <taxon>Actinomycetota</taxon>
        <taxon>Actinomycetes</taxon>
        <taxon>Kitasatosporales</taxon>
        <taxon>Streptomycetaceae</taxon>
        <taxon>Streptomyces</taxon>
    </lineage>
</organism>
<accession>A0A3Q9KQS3</accession>
<evidence type="ECO:0008006" key="6">
    <source>
        <dbReference type="Google" id="ProtNLM"/>
    </source>
</evidence>
<dbReference type="Proteomes" id="UP000271291">
    <property type="component" value="Chromosome"/>
</dbReference>
<evidence type="ECO:0000313" key="2">
    <source>
        <dbReference type="EMBL" id="AZS83936.1"/>
    </source>
</evidence>